<dbReference type="OrthoDB" id="2410888at2759"/>
<keyword evidence="2" id="KW-1185">Reference proteome</keyword>
<comment type="caution">
    <text evidence="1">The sequence shown here is derived from an EMBL/GenBank/DDBJ whole genome shotgun (WGS) entry which is preliminary data.</text>
</comment>
<protein>
    <submittedName>
        <fullName evidence="1">Uncharacterized protein</fullName>
    </submittedName>
</protein>
<gene>
    <name evidence="1" type="ORF">C2G38_2206321</name>
</gene>
<evidence type="ECO:0000313" key="1">
    <source>
        <dbReference type="EMBL" id="RIB10359.1"/>
    </source>
</evidence>
<proteinExistence type="predicted"/>
<name>A0A397UNR1_9GLOM</name>
<organism evidence="1 2">
    <name type="scientific">Gigaspora rosea</name>
    <dbReference type="NCBI Taxonomy" id="44941"/>
    <lineage>
        <taxon>Eukaryota</taxon>
        <taxon>Fungi</taxon>
        <taxon>Fungi incertae sedis</taxon>
        <taxon>Mucoromycota</taxon>
        <taxon>Glomeromycotina</taxon>
        <taxon>Glomeromycetes</taxon>
        <taxon>Diversisporales</taxon>
        <taxon>Gigasporaceae</taxon>
        <taxon>Gigaspora</taxon>
    </lineage>
</organism>
<accession>A0A397UNR1</accession>
<evidence type="ECO:0000313" key="2">
    <source>
        <dbReference type="Proteomes" id="UP000266673"/>
    </source>
</evidence>
<dbReference type="Proteomes" id="UP000266673">
    <property type="component" value="Unassembled WGS sequence"/>
</dbReference>
<dbReference type="EMBL" id="QKWP01001259">
    <property type="protein sequence ID" value="RIB10359.1"/>
    <property type="molecule type" value="Genomic_DNA"/>
</dbReference>
<sequence length="54" mass="6259">MTLADEFIDANDNNPQNQKILDEDDILEVLQKDKQVLPRVEQAYFTAIKKVLNI</sequence>
<reference evidence="1 2" key="1">
    <citation type="submission" date="2018-06" db="EMBL/GenBank/DDBJ databases">
        <title>Comparative genomics reveals the genomic features of Rhizophagus irregularis, R. cerebriforme, R. diaphanum and Gigaspora rosea, and their symbiotic lifestyle signature.</title>
        <authorList>
            <person name="Morin E."/>
            <person name="San Clemente H."/>
            <person name="Chen E.C.H."/>
            <person name="De La Providencia I."/>
            <person name="Hainaut M."/>
            <person name="Kuo A."/>
            <person name="Kohler A."/>
            <person name="Murat C."/>
            <person name="Tang N."/>
            <person name="Roy S."/>
            <person name="Loubradou J."/>
            <person name="Henrissat B."/>
            <person name="Grigoriev I.V."/>
            <person name="Corradi N."/>
            <person name="Roux C."/>
            <person name="Martin F.M."/>
        </authorList>
    </citation>
    <scope>NUCLEOTIDE SEQUENCE [LARGE SCALE GENOMIC DNA]</scope>
    <source>
        <strain evidence="1 2">DAOM 194757</strain>
    </source>
</reference>
<dbReference type="AlphaFoldDB" id="A0A397UNR1"/>